<keyword evidence="2" id="KW-1185">Reference proteome</keyword>
<accession>A0A327RJL8</accession>
<gene>
    <name evidence="1" type="ORF">LY08_01205</name>
</gene>
<protein>
    <submittedName>
        <fullName evidence="1">Uncharacterized protein</fullName>
    </submittedName>
</protein>
<dbReference type="EMBL" id="QLLO01000003">
    <property type="protein sequence ID" value="RAJ16345.1"/>
    <property type="molecule type" value="Genomic_DNA"/>
</dbReference>
<reference evidence="1 2" key="1">
    <citation type="submission" date="2018-06" db="EMBL/GenBank/DDBJ databases">
        <title>Genomic Encyclopedia of Archaeal and Bacterial Type Strains, Phase II (KMG-II): from individual species to whole genera.</title>
        <authorList>
            <person name="Goeker M."/>
        </authorList>
    </citation>
    <scope>NUCLEOTIDE SEQUENCE [LARGE SCALE GENOMIC DNA]</scope>
    <source>
        <strain evidence="1 2">DSM 24464</strain>
    </source>
</reference>
<dbReference type="AlphaFoldDB" id="A0A327RJL8"/>
<sequence>MKIKETKILQSQRLKEICNEKGVNFNSIETLLDSVKTKKLHSRKNYHQQKIDDTINKSVK</sequence>
<evidence type="ECO:0000313" key="2">
    <source>
        <dbReference type="Proteomes" id="UP000248703"/>
    </source>
</evidence>
<comment type="caution">
    <text evidence="1">The sequence shown here is derived from an EMBL/GenBank/DDBJ whole genome shotgun (WGS) entry which is preliminary data.</text>
</comment>
<proteinExistence type="predicted"/>
<organism evidence="1 2">
    <name type="scientific">Olleya aquimaris</name>
    <dbReference type="NCBI Taxonomy" id="639310"/>
    <lineage>
        <taxon>Bacteria</taxon>
        <taxon>Pseudomonadati</taxon>
        <taxon>Bacteroidota</taxon>
        <taxon>Flavobacteriia</taxon>
        <taxon>Flavobacteriales</taxon>
        <taxon>Flavobacteriaceae</taxon>
    </lineage>
</organism>
<dbReference type="InterPro" id="IPR046882">
    <property type="entry name" value="Sp-DndD"/>
</dbReference>
<dbReference type="Proteomes" id="UP000248703">
    <property type="component" value="Unassembled WGS sequence"/>
</dbReference>
<evidence type="ECO:0000313" key="1">
    <source>
        <dbReference type="EMBL" id="RAJ16345.1"/>
    </source>
</evidence>
<name>A0A327RJL8_9FLAO</name>
<dbReference type="Pfam" id="PF20306">
    <property type="entry name" value="Sp-DndD"/>
    <property type="match status" value="1"/>
</dbReference>